<dbReference type="AlphaFoldDB" id="A0A7D3XNW1"/>
<dbReference type="KEGG" id="ttz:FHG85_10925"/>
<evidence type="ECO:0000313" key="1">
    <source>
        <dbReference type="EMBL" id="QKG81256.1"/>
    </source>
</evidence>
<accession>A0A7D3XNW1</accession>
<dbReference type="NCBIfam" id="TIGR02757">
    <property type="entry name" value="TIGR02757 family protein"/>
    <property type="match status" value="1"/>
</dbReference>
<sequence length="257" mass="29245">MPESFEQLADLLNDRYRRYACPAFIDGDPIQVAHRFSSKNDIEIAALFASTFAWGSRKSIINSANRLMEIMGQKPFEFVTNFTKSDEQRLAGFVHRTFSTADAIEFMYVLRHIYTQMGGLQKVFTDGYSAEYAISGAIRAYRNVFISCEVPARTLRHVPNVDKGAAAKRINMFLRWMVRPSTEGVDFGLWDSIPTSALLMPLDLHTGRVGRRLGLLNRKADDFKAVFELTNSLKQFDSNDPVKYDYALFGLGIHEKF</sequence>
<proteinExistence type="predicted"/>
<keyword evidence="2" id="KW-1185">Reference proteome</keyword>
<name>A0A7D3XNW1_9BACT</name>
<gene>
    <name evidence="1" type="ORF">FHG85_10925</name>
</gene>
<protein>
    <submittedName>
        <fullName evidence="1">TIGR02757 family protein</fullName>
    </submittedName>
</protein>
<dbReference type="EMBL" id="CP041345">
    <property type="protein sequence ID" value="QKG81256.1"/>
    <property type="molecule type" value="Genomic_DNA"/>
</dbReference>
<dbReference type="InterPro" id="IPR014127">
    <property type="entry name" value="CHP02757"/>
</dbReference>
<dbReference type="Proteomes" id="UP000500961">
    <property type="component" value="Chromosome"/>
</dbReference>
<organism evidence="1 2">
    <name type="scientific">Tenuifilum thalassicum</name>
    <dbReference type="NCBI Taxonomy" id="2590900"/>
    <lineage>
        <taxon>Bacteria</taxon>
        <taxon>Pseudomonadati</taxon>
        <taxon>Bacteroidota</taxon>
        <taxon>Bacteroidia</taxon>
        <taxon>Bacteroidales</taxon>
        <taxon>Tenuifilaceae</taxon>
        <taxon>Tenuifilum</taxon>
    </lineage>
</organism>
<evidence type="ECO:0000313" key="2">
    <source>
        <dbReference type="Proteomes" id="UP000500961"/>
    </source>
</evidence>
<reference evidence="1 2" key="1">
    <citation type="submission" date="2019-07" db="EMBL/GenBank/DDBJ databases">
        <title>Thalassofilum flectens gen. nov., sp. nov., a novel moderate thermophilic anaerobe from a shallow sea hot spring in Kunashir Island (Russia), representing a new family in the order Bacteroidales, and proposal of Thalassofilacea fam. nov.</title>
        <authorList>
            <person name="Kochetkova T.V."/>
            <person name="Podosokorskaya O.A."/>
            <person name="Novikov A."/>
            <person name="Elcheninov A.G."/>
            <person name="Toshchakov S.V."/>
            <person name="Kublanov I.V."/>
        </authorList>
    </citation>
    <scope>NUCLEOTIDE SEQUENCE [LARGE SCALE GENOMIC DNA]</scope>
    <source>
        <strain evidence="1 2">38-H</strain>
    </source>
</reference>
<dbReference type="Pfam" id="PF09674">
    <property type="entry name" value="DUF2400"/>
    <property type="match status" value="1"/>
</dbReference>